<gene>
    <name evidence="1" type="ORF">IPF_5745</name>
</gene>
<dbReference type="AlphaFoldDB" id="A8YJD9"/>
<sequence>MNAFKTFRSLTAETRRQLLFLFVTALFFWTSITTLLPTLPTYIDSLGGSKQDIGLSWGPLPSV</sequence>
<reference evidence="1" key="1">
    <citation type="submission" date="2007-08" db="EMBL/GenBank/DDBJ databases">
        <authorList>
            <person name="Frangeul L."/>
        </authorList>
    </citation>
    <scope>NUCLEOTIDE SEQUENCE</scope>
    <source>
        <strain evidence="1">PCC 7806</strain>
    </source>
</reference>
<accession>A8YJD9</accession>
<name>A8YJD9_MICA7</name>
<proteinExistence type="predicted"/>
<organism evidence="1">
    <name type="scientific">Microcystis aeruginosa (strain PCC 7806)</name>
    <dbReference type="NCBI Taxonomy" id="267872"/>
    <lineage>
        <taxon>Bacteria</taxon>
        <taxon>Bacillati</taxon>
        <taxon>Cyanobacteriota</taxon>
        <taxon>Cyanophyceae</taxon>
        <taxon>Oscillatoriophycideae</taxon>
        <taxon>Chroococcales</taxon>
        <taxon>Microcystaceae</taxon>
        <taxon>Microcystis</taxon>
    </lineage>
</organism>
<dbReference type="InterPro" id="IPR036259">
    <property type="entry name" value="MFS_trans_sf"/>
</dbReference>
<evidence type="ECO:0000313" key="1">
    <source>
        <dbReference type="EMBL" id="CAO90783.1"/>
    </source>
</evidence>
<protein>
    <submittedName>
        <fullName evidence="1">Genome sequencing data, contig C320</fullName>
    </submittedName>
</protein>
<dbReference type="SUPFAM" id="SSF103473">
    <property type="entry name" value="MFS general substrate transporter"/>
    <property type="match status" value="1"/>
</dbReference>
<dbReference type="EMBL" id="AM778950">
    <property type="protein sequence ID" value="CAO90783.1"/>
    <property type="molecule type" value="Genomic_DNA"/>
</dbReference>